<accession>A0A1X7TQ42</accession>
<dbReference type="InParanoid" id="A0A1X7TQ42"/>
<dbReference type="AlphaFoldDB" id="A0A1X7TQ42"/>
<proteinExistence type="predicted"/>
<sequence length="49" mass="5559">MKMCLNKERETERRRRKAIRDRAAGSLDAFSPDVDLVLPDVLSTAALNE</sequence>
<evidence type="ECO:0000313" key="1">
    <source>
        <dbReference type="EnsemblMetazoa" id="Aqu2.1.17198_001"/>
    </source>
</evidence>
<organism evidence="1">
    <name type="scientific">Amphimedon queenslandica</name>
    <name type="common">Sponge</name>
    <dbReference type="NCBI Taxonomy" id="400682"/>
    <lineage>
        <taxon>Eukaryota</taxon>
        <taxon>Metazoa</taxon>
        <taxon>Porifera</taxon>
        <taxon>Demospongiae</taxon>
        <taxon>Heteroscleromorpha</taxon>
        <taxon>Haplosclerida</taxon>
        <taxon>Niphatidae</taxon>
        <taxon>Amphimedon</taxon>
    </lineage>
</organism>
<reference evidence="1" key="1">
    <citation type="submission" date="2017-05" db="UniProtKB">
        <authorList>
            <consortium name="EnsemblMetazoa"/>
        </authorList>
    </citation>
    <scope>IDENTIFICATION</scope>
</reference>
<name>A0A1X7TQ42_AMPQE</name>
<protein>
    <submittedName>
        <fullName evidence="1">Uncharacterized protein</fullName>
    </submittedName>
</protein>
<dbReference type="EnsemblMetazoa" id="Aqu2.1.17198_001">
    <property type="protein sequence ID" value="Aqu2.1.17198_001"/>
    <property type="gene ID" value="Aqu2.1.17198"/>
</dbReference>